<keyword evidence="3" id="KW-0805">Transcription regulation</keyword>
<dbReference type="FunFam" id="1.10.10.10:FF:000005">
    <property type="entry name" value="Two-component system response regulator"/>
    <property type="match status" value="1"/>
</dbReference>
<evidence type="ECO:0000256" key="7">
    <source>
        <dbReference type="PROSITE-ProRule" id="PRU01091"/>
    </source>
</evidence>
<dbReference type="GO" id="GO:0006355">
    <property type="term" value="P:regulation of DNA-templated transcription"/>
    <property type="evidence" value="ECO:0007669"/>
    <property type="project" value="InterPro"/>
</dbReference>
<dbReference type="Gene3D" id="1.10.10.10">
    <property type="entry name" value="Winged helix-like DNA-binding domain superfamily/Winged helix DNA-binding domain"/>
    <property type="match status" value="1"/>
</dbReference>
<dbReference type="Proteomes" id="UP000028534">
    <property type="component" value="Unassembled WGS sequence"/>
</dbReference>
<dbReference type="InterPro" id="IPR036388">
    <property type="entry name" value="WH-like_DNA-bd_sf"/>
</dbReference>
<dbReference type="GO" id="GO:0005829">
    <property type="term" value="C:cytosol"/>
    <property type="evidence" value="ECO:0007669"/>
    <property type="project" value="TreeGrafter"/>
</dbReference>
<dbReference type="InterPro" id="IPR001789">
    <property type="entry name" value="Sig_transdc_resp-reg_receiver"/>
</dbReference>
<dbReference type="PANTHER" id="PTHR48111:SF76">
    <property type="entry name" value="TWO-COMPONENT RESPONSE REGULATOR"/>
    <property type="match status" value="1"/>
</dbReference>
<dbReference type="CDD" id="cd19935">
    <property type="entry name" value="REC_OmpR_CusR-like"/>
    <property type="match status" value="1"/>
</dbReference>
<gene>
    <name evidence="11" type="ORF">CP98_04320</name>
    <name evidence="10" type="ORF">EBF16_17585</name>
    <name evidence="12" type="ORF">GS397_16775</name>
</gene>
<evidence type="ECO:0000313" key="10">
    <source>
        <dbReference type="EMBL" id="AYO78542.1"/>
    </source>
</evidence>
<evidence type="ECO:0000256" key="3">
    <source>
        <dbReference type="ARBA" id="ARBA00023015"/>
    </source>
</evidence>
<keyword evidence="5" id="KW-0804">Transcription</keyword>
<dbReference type="Gene3D" id="3.40.50.2300">
    <property type="match status" value="1"/>
</dbReference>
<dbReference type="Proteomes" id="UP000464086">
    <property type="component" value="Chromosome"/>
</dbReference>
<evidence type="ECO:0000313" key="15">
    <source>
        <dbReference type="Proteomes" id="UP000464086"/>
    </source>
</evidence>
<dbReference type="PANTHER" id="PTHR48111">
    <property type="entry name" value="REGULATOR OF RPOS"/>
    <property type="match status" value="1"/>
</dbReference>
<evidence type="ECO:0000313" key="14">
    <source>
        <dbReference type="Proteomes" id="UP000280708"/>
    </source>
</evidence>
<evidence type="ECO:0000259" key="9">
    <source>
        <dbReference type="PROSITE" id="PS51755"/>
    </source>
</evidence>
<organism evidence="11 13">
    <name type="scientific">Sphingobium yanoikuyae</name>
    <name type="common">Sphingomonas yanoikuyae</name>
    <dbReference type="NCBI Taxonomy" id="13690"/>
    <lineage>
        <taxon>Bacteria</taxon>
        <taxon>Pseudomonadati</taxon>
        <taxon>Pseudomonadota</taxon>
        <taxon>Alphaproteobacteria</taxon>
        <taxon>Sphingomonadales</taxon>
        <taxon>Sphingomonadaceae</taxon>
        <taxon>Sphingobium</taxon>
    </lineage>
</organism>
<evidence type="ECO:0000256" key="5">
    <source>
        <dbReference type="ARBA" id="ARBA00023163"/>
    </source>
</evidence>
<dbReference type="EMBL" id="JGVR01000037">
    <property type="protein sequence ID" value="KEZ15774.1"/>
    <property type="molecule type" value="Genomic_DNA"/>
</dbReference>
<dbReference type="EMBL" id="CP033230">
    <property type="protein sequence ID" value="AYO78542.1"/>
    <property type="molecule type" value="Genomic_DNA"/>
</dbReference>
<dbReference type="InterPro" id="IPR001867">
    <property type="entry name" value="OmpR/PhoB-type_DNA-bd"/>
</dbReference>
<dbReference type="CDD" id="cd00383">
    <property type="entry name" value="trans_reg_C"/>
    <property type="match status" value="1"/>
</dbReference>
<dbReference type="SMART" id="SM00862">
    <property type="entry name" value="Trans_reg_C"/>
    <property type="match status" value="1"/>
</dbReference>
<dbReference type="SUPFAM" id="SSF46894">
    <property type="entry name" value="C-terminal effector domain of the bipartite response regulators"/>
    <property type="match status" value="1"/>
</dbReference>
<dbReference type="Proteomes" id="UP000280708">
    <property type="component" value="Chromosome"/>
</dbReference>
<protein>
    <submittedName>
        <fullName evidence="10 12">Response regulator</fullName>
    </submittedName>
    <submittedName>
        <fullName evidence="11">Response regulator with CheY-like receiver domain and winged-helix DNA-binding domain</fullName>
    </submittedName>
</protein>
<dbReference type="RefSeq" id="WP_037508266.1">
    <property type="nucleotide sequence ID" value="NZ_CAIGKD010000002.1"/>
</dbReference>
<dbReference type="GO" id="GO:0032993">
    <property type="term" value="C:protein-DNA complex"/>
    <property type="evidence" value="ECO:0007669"/>
    <property type="project" value="TreeGrafter"/>
</dbReference>
<dbReference type="AlphaFoldDB" id="A0A085K6A1"/>
<evidence type="ECO:0000313" key="13">
    <source>
        <dbReference type="Proteomes" id="UP000028534"/>
    </source>
</evidence>
<accession>A0A085K6A1</accession>
<dbReference type="GO" id="GO:0000976">
    <property type="term" value="F:transcription cis-regulatory region binding"/>
    <property type="evidence" value="ECO:0007669"/>
    <property type="project" value="TreeGrafter"/>
</dbReference>
<dbReference type="PROSITE" id="PS51755">
    <property type="entry name" value="OMPR_PHOB"/>
    <property type="match status" value="1"/>
</dbReference>
<dbReference type="Pfam" id="PF00072">
    <property type="entry name" value="Response_reg"/>
    <property type="match status" value="1"/>
</dbReference>
<dbReference type="eggNOG" id="COG0745">
    <property type="taxonomic scope" value="Bacteria"/>
</dbReference>
<keyword evidence="4 7" id="KW-0238">DNA-binding</keyword>
<evidence type="ECO:0000256" key="6">
    <source>
        <dbReference type="PROSITE-ProRule" id="PRU00169"/>
    </source>
</evidence>
<dbReference type="PATRIC" id="fig|13690.10.peg.4446"/>
<reference evidence="12 15" key="3">
    <citation type="submission" date="2019-12" db="EMBL/GenBank/DDBJ databases">
        <title>Functional and genomic insights into the Sphingobium yanoikuyae YC-JY1, a bacterium efficiently degrading bisphenol A.</title>
        <authorList>
            <person name="Jia Y."/>
            <person name="Li X."/>
            <person name="Wang J."/>
            <person name="Eltoukhy A."/>
            <person name="Lamraoui I."/>
            <person name="Yan Y."/>
        </authorList>
    </citation>
    <scope>NUCLEOTIDE SEQUENCE [LARGE SCALE GENOMIC DNA]</scope>
    <source>
        <strain evidence="12 15">YC-JY1</strain>
    </source>
</reference>
<keyword evidence="1 6" id="KW-0597">Phosphoprotein</keyword>
<dbReference type="PROSITE" id="PS50110">
    <property type="entry name" value="RESPONSE_REGULATORY"/>
    <property type="match status" value="1"/>
</dbReference>
<dbReference type="SMART" id="SM00448">
    <property type="entry name" value="REC"/>
    <property type="match status" value="1"/>
</dbReference>
<dbReference type="EMBL" id="CP047218">
    <property type="protein sequence ID" value="QHD68538.1"/>
    <property type="molecule type" value="Genomic_DNA"/>
</dbReference>
<dbReference type="InterPro" id="IPR016032">
    <property type="entry name" value="Sig_transdc_resp-reg_C-effctor"/>
</dbReference>
<dbReference type="SUPFAM" id="SSF52172">
    <property type="entry name" value="CheY-like"/>
    <property type="match status" value="1"/>
</dbReference>
<reference evidence="10 14" key="2">
    <citation type="submission" date="2018-10" db="EMBL/GenBank/DDBJ databases">
        <title>Characterization and genome analysis of a novel bacterium Sphingobium yanoikuyae SJTF8 capable of degrading PAHs.</title>
        <authorList>
            <person name="Yin C."/>
            <person name="Xiong W."/>
            <person name="Liang R."/>
        </authorList>
    </citation>
    <scope>NUCLEOTIDE SEQUENCE [LARGE SCALE GENOMIC DNA]</scope>
    <source>
        <strain evidence="10 14">SJTF8</strain>
    </source>
</reference>
<feature type="domain" description="Response regulatory" evidence="8">
    <location>
        <begin position="4"/>
        <end position="118"/>
    </location>
</feature>
<dbReference type="Gene3D" id="6.10.250.690">
    <property type="match status" value="1"/>
</dbReference>
<evidence type="ECO:0000256" key="1">
    <source>
        <dbReference type="ARBA" id="ARBA00022553"/>
    </source>
</evidence>
<keyword evidence="2" id="KW-0902">Two-component regulatory system</keyword>
<feature type="DNA-binding region" description="OmpR/PhoB-type" evidence="7">
    <location>
        <begin position="128"/>
        <end position="226"/>
    </location>
</feature>
<dbReference type="STRING" id="13690.AX777_00220"/>
<evidence type="ECO:0000313" key="12">
    <source>
        <dbReference type="EMBL" id="QHD68538.1"/>
    </source>
</evidence>
<name>A0A085K6A1_SPHYA</name>
<dbReference type="GO" id="GO:0000156">
    <property type="term" value="F:phosphorelay response regulator activity"/>
    <property type="evidence" value="ECO:0007669"/>
    <property type="project" value="TreeGrafter"/>
</dbReference>
<feature type="domain" description="OmpR/PhoB-type" evidence="9">
    <location>
        <begin position="128"/>
        <end position="226"/>
    </location>
</feature>
<reference evidence="11 13" key="1">
    <citation type="submission" date="2014-03" db="EMBL/GenBank/DDBJ databases">
        <title>Genome sequence of Sphingobium yanoikuyae B1.</title>
        <authorList>
            <person name="Gan H.M."/>
            <person name="Gan H.Y."/>
            <person name="Savka M.A."/>
        </authorList>
    </citation>
    <scope>NUCLEOTIDE SEQUENCE [LARGE SCALE GENOMIC DNA]</scope>
    <source>
        <strain evidence="11 13">B1</strain>
    </source>
</reference>
<sequence length="228" mass="25183">MSHKILVVEDDAATAAYIVKGMTEAGFTVDQADNGRDGLFLASDGSYGAIILDRMMPAMDGMAMLKALRAASIETPVIFLSALGTPEDRVEGLTSGSDDYLTKPFAFAELLARVQLLLRKAGGNAAVVTSLRYDDLDMDLLARRVKRAGKAIDLQPREFRLLEFFLRHPDQVVTRTMLLEGVWDYHFDPGTNVIDVHISRLRRKLDDGSDRPLLHTVRGMGYRLGLDG</sequence>
<evidence type="ECO:0000256" key="4">
    <source>
        <dbReference type="ARBA" id="ARBA00023125"/>
    </source>
</evidence>
<evidence type="ECO:0000256" key="2">
    <source>
        <dbReference type="ARBA" id="ARBA00023012"/>
    </source>
</evidence>
<dbReference type="Pfam" id="PF00486">
    <property type="entry name" value="Trans_reg_C"/>
    <property type="match status" value="1"/>
</dbReference>
<feature type="modified residue" description="4-aspartylphosphate" evidence="6">
    <location>
        <position position="53"/>
    </location>
</feature>
<dbReference type="InterPro" id="IPR039420">
    <property type="entry name" value="WalR-like"/>
</dbReference>
<evidence type="ECO:0000313" key="11">
    <source>
        <dbReference type="EMBL" id="KEZ15774.1"/>
    </source>
</evidence>
<proteinExistence type="predicted"/>
<evidence type="ECO:0000259" key="8">
    <source>
        <dbReference type="PROSITE" id="PS50110"/>
    </source>
</evidence>
<dbReference type="InterPro" id="IPR011006">
    <property type="entry name" value="CheY-like_superfamily"/>
</dbReference>